<dbReference type="Pfam" id="PF01648">
    <property type="entry name" value="ACPS"/>
    <property type="match status" value="1"/>
</dbReference>
<dbReference type="EMBL" id="BAABEY010000023">
    <property type="protein sequence ID" value="GAA4439881.1"/>
    <property type="molecule type" value="Genomic_DNA"/>
</dbReference>
<dbReference type="InterPro" id="IPR008278">
    <property type="entry name" value="4-PPantetheinyl_Trfase_dom"/>
</dbReference>
<dbReference type="RefSeq" id="WP_345029042.1">
    <property type="nucleotide sequence ID" value="NZ_BAABEY010000023.1"/>
</dbReference>
<accession>A0ABP8LZ20</accession>
<keyword evidence="1" id="KW-0808">Transferase</keyword>
<evidence type="ECO:0000259" key="2">
    <source>
        <dbReference type="Pfam" id="PF01648"/>
    </source>
</evidence>
<evidence type="ECO:0000313" key="3">
    <source>
        <dbReference type="EMBL" id="GAA4439881.1"/>
    </source>
</evidence>
<reference evidence="4" key="1">
    <citation type="journal article" date="2019" name="Int. J. Syst. Evol. Microbiol.">
        <title>The Global Catalogue of Microorganisms (GCM) 10K type strain sequencing project: providing services to taxonomists for standard genome sequencing and annotation.</title>
        <authorList>
            <consortium name="The Broad Institute Genomics Platform"/>
            <consortium name="The Broad Institute Genome Sequencing Center for Infectious Disease"/>
            <person name="Wu L."/>
            <person name="Ma J."/>
        </authorList>
    </citation>
    <scope>NUCLEOTIDE SEQUENCE [LARGE SCALE GENOMIC DNA]</scope>
    <source>
        <strain evidence="4">JCM 31920</strain>
    </source>
</reference>
<sequence>MPQIFSIKPTDDSWLGVWEITEPLAALTAAVALTEADQSAMTARRTVLKKQQFVAARVLLSALTGERPVIRYTVEGRPVPAGNSGAVSISHSGRFVAVAYSKGESIGVDIECMPRHALQKKRDFFLNETELGEFGSAAGLHGLHLAWSAKEAAYKFAGNPVADFRNEIRVHPFPVKDTGEITAEITAAGIVRAVGLQYWVTADFVLVVTKSR</sequence>
<dbReference type="InterPro" id="IPR037143">
    <property type="entry name" value="4-PPantetheinyl_Trfase_dom_sf"/>
</dbReference>
<evidence type="ECO:0000256" key="1">
    <source>
        <dbReference type="ARBA" id="ARBA00022679"/>
    </source>
</evidence>
<dbReference type="Proteomes" id="UP001501508">
    <property type="component" value="Unassembled WGS sequence"/>
</dbReference>
<keyword evidence="4" id="KW-1185">Reference proteome</keyword>
<protein>
    <recommendedName>
        <fullName evidence="2">4'-phosphopantetheinyl transferase domain-containing protein</fullName>
    </recommendedName>
</protein>
<dbReference type="SUPFAM" id="SSF56214">
    <property type="entry name" value="4'-phosphopantetheinyl transferase"/>
    <property type="match status" value="2"/>
</dbReference>
<comment type="caution">
    <text evidence="3">The sequence shown here is derived from an EMBL/GenBank/DDBJ whole genome shotgun (WGS) entry which is preliminary data.</text>
</comment>
<dbReference type="Gene3D" id="3.90.470.20">
    <property type="entry name" value="4'-phosphopantetheinyl transferase domain"/>
    <property type="match status" value="1"/>
</dbReference>
<feature type="domain" description="4'-phosphopantetheinyl transferase" evidence="2">
    <location>
        <begin position="105"/>
        <end position="171"/>
    </location>
</feature>
<evidence type="ECO:0000313" key="4">
    <source>
        <dbReference type="Proteomes" id="UP001501508"/>
    </source>
</evidence>
<name>A0ABP8LZ20_9BACT</name>
<organism evidence="3 4">
    <name type="scientific">Ravibacter arvi</name>
    <dbReference type="NCBI Taxonomy" id="2051041"/>
    <lineage>
        <taxon>Bacteria</taxon>
        <taxon>Pseudomonadati</taxon>
        <taxon>Bacteroidota</taxon>
        <taxon>Cytophagia</taxon>
        <taxon>Cytophagales</taxon>
        <taxon>Spirosomataceae</taxon>
        <taxon>Ravibacter</taxon>
    </lineage>
</organism>
<gene>
    <name evidence="3" type="ORF">GCM10023091_22760</name>
</gene>
<proteinExistence type="predicted"/>